<evidence type="ECO:0000256" key="6">
    <source>
        <dbReference type="ARBA" id="ARBA00023134"/>
    </source>
</evidence>
<comment type="caution">
    <text evidence="12">The sequence shown here is derived from an EMBL/GenBank/DDBJ whole genome shotgun (WGS) entry which is preliminary data.</text>
</comment>
<evidence type="ECO:0000256" key="1">
    <source>
        <dbReference type="ARBA" id="ARBA00008279"/>
    </source>
</evidence>
<keyword evidence="13" id="KW-1185">Reference proteome</keyword>
<dbReference type="Proteomes" id="UP001251857">
    <property type="component" value="Unassembled WGS sequence"/>
</dbReference>
<dbReference type="Pfam" id="PF01926">
    <property type="entry name" value="MMR_HSR1"/>
    <property type="match status" value="2"/>
</dbReference>
<dbReference type="GO" id="GO:0016787">
    <property type="term" value="F:hydrolase activity"/>
    <property type="evidence" value="ECO:0007669"/>
    <property type="project" value="UniProtKB-KW"/>
</dbReference>
<name>A0ABU3BYN0_9GAMM</name>
<dbReference type="EMBL" id="JAVRIB010000004">
    <property type="protein sequence ID" value="MDT0634375.1"/>
    <property type="molecule type" value="Genomic_DNA"/>
</dbReference>
<keyword evidence="5 8" id="KW-0547">Nucleotide-binding</keyword>
<dbReference type="PANTHER" id="PTHR43834:SF6">
    <property type="entry name" value="GTPASE DER"/>
    <property type="match status" value="1"/>
</dbReference>
<feature type="domain" description="EngA-type G" evidence="11">
    <location>
        <begin position="6"/>
        <end position="169"/>
    </location>
</feature>
<feature type="domain" description="EngA-type G" evidence="11">
    <location>
        <begin position="179"/>
        <end position="352"/>
    </location>
</feature>
<dbReference type="NCBIfam" id="TIGR00231">
    <property type="entry name" value="small_GTP"/>
    <property type="match status" value="2"/>
</dbReference>
<feature type="binding site" evidence="8">
    <location>
        <begin position="12"/>
        <end position="19"/>
    </location>
    <ligand>
        <name>GTP</name>
        <dbReference type="ChEBI" id="CHEBI:37565"/>
        <label>1</label>
    </ligand>
</feature>
<dbReference type="HAMAP" id="MF_00195">
    <property type="entry name" value="GTPase_Der"/>
    <property type="match status" value="1"/>
</dbReference>
<dbReference type="Gene3D" id="3.40.50.300">
    <property type="entry name" value="P-loop containing nucleotide triphosphate hydrolases"/>
    <property type="match status" value="2"/>
</dbReference>
<dbReference type="InterPro" id="IPR031166">
    <property type="entry name" value="G_ENGA"/>
</dbReference>
<dbReference type="InterPro" id="IPR015946">
    <property type="entry name" value="KH_dom-like_a/b"/>
</dbReference>
<feature type="binding site" evidence="8">
    <location>
        <begin position="297"/>
        <end position="300"/>
    </location>
    <ligand>
        <name>GTP</name>
        <dbReference type="ChEBI" id="CHEBI:37565"/>
        <label>2</label>
    </ligand>
</feature>
<comment type="similarity">
    <text evidence="1 8 9 10">Belongs to the TRAFAC class TrmE-Era-EngA-EngB-Septin-like GTPase superfamily. EngA (Der) GTPase family.</text>
</comment>
<evidence type="ECO:0000313" key="13">
    <source>
        <dbReference type="Proteomes" id="UP001251857"/>
    </source>
</evidence>
<protein>
    <recommendedName>
        <fullName evidence="2 8">GTPase Der</fullName>
    </recommendedName>
    <alternativeName>
        <fullName evidence="7 8">GTP-binding protein EngA</fullName>
    </alternativeName>
</protein>
<dbReference type="CDD" id="cd01895">
    <property type="entry name" value="EngA2"/>
    <property type="match status" value="1"/>
</dbReference>
<dbReference type="NCBIfam" id="TIGR03594">
    <property type="entry name" value="GTPase_EngA"/>
    <property type="match status" value="1"/>
</dbReference>
<comment type="subunit">
    <text evidence="8">Associates with the 50S ribosomal subunit.</text>
</comment>
<dbReference type="RefSeq" id="WP_311652136.1">
    <property type="nucleotide sequence ID" value="NZ_JAVRIB010000004.1"/>
</dbReference>
<evidence type="ECO:0000313" key="12">
    <source>
        <dbReference type="EMBL" id="MDT0634375.1"/>
    </source>
</evidence>
<dbReference type="InterPro" id="IPR006073">
    <property type="entry name" value="GTP-bd"/>
</dbReference>
<dbReference type="Pfam" id="PF14714">
    <property type="entry name" value="KH_dom-like"/>
    <property type="match status" value="1"/>
</dbReference>
<evidence type="ECO:0000256" key="4">
    <source>
        <dbReference type="ARBA" id="ARBA00022737"/>
    </source>
</evidence>
<evidence type="ECO:0000256" key="5">
    <source>
        <dbReference type="ARBA" id="ARBA00022741"/>
    </source>
</evidence>
<dbReference type="InterPro" id="IPR016484">
    <property type="entry name" value="GTPase_Der"/>
</dbReference>
<dbReference type="SUPFAM" id="SSF52540">
    <property type="entry name" value="P-loop containing nucleoside triphosphate hydrolases"/>
    <property type="match status" value="2"/>
</dbReference>
<evidence type="ECO:0000256" key="2">
    <source>
        <dbReference type="ARBA" id="ARBA00020953"/>
    </source>
</evidence>
<keyword evidence="12" id="KW-0378">Hydrolase</keyword>
<evidence type="ECO:0000256" key="9">
    <source>
        <dbReference type="PROSITE-ProRule" id="PRU01049"/>
    </source>
</evidence>
<dbReference type="SMART" id="SM00382">
    <property type="entry name" value="AAA"/>
    <property type="match status" value="2"/>
</dbReference>
<dbReference type="InterPro" id="IPR003593">
    <property type="entry name" value="AAA+_ATPase"/>
</dbReference>
<organism evidence="12 13">
    <name type="scientific">Spectribacter hydrogenoxidans</name>
    <dbReference type="NCBI Taxonomy" id="3075608"/>
    <lineage>
        <taxon>Bacteria</taxon>
        <taxon>Pseudomonadati</taxon>
        <taxon>Pseudomonadota</taxon>
        <taxon>Gammaproteobacteria</taxon>
        <taxon>Salinisphaerales</taxon>
        <taxon>Salinisphaeraceae</taxon>
        <taxon>Spectribacter</taxon>
    </lineage>
</organism>
<feature type="binding site" evidence="8">
    <location>
        <begin position="185"/>
        <end position="192"/>
    </location>
    <ligand>
        <name>GTP</name>
        <dbReference type="ChEBI" id="CHEBI:37565"/>
        <label>2</label>
    </ligand>
</feature>
<dbReference type="PIRSF" id="PIRSF006485">
    <property type="entry name" value="GTP-binding_EngA"/>
    <property type="match status" value="1"/>
</dbReference>
<dbReference type="CDD" id="cd01894">
    <property type="entry name" value="EngA1"/>
    <property type="match status" value="1"/>
</dbReference>
<proteinExistence type="inferred from homology"/>
<feature type="binding site" evidence="8">
    <location>
        <begin position="59"/>
        <end position="63"/>
    </location>
    <ligand>
        <name>GTP</name>
        <dbReference type="ChEBI" id="CHEBI:37565"/>
        <label>1</label>
    </ligand>
</feature>
<comment type="function">
    <text evidence="8 10">GTPase that plays an essential role in the late steps of ribosome biogenesis.</text>
</comment>
<evidence type="ECO:0000256" key="8">
    <source>
        <dbReference type="HAMAP-Rule" id="MF_00195"/>
    </source>
</evidence>
<dbReference type="PROSITE" id="PS51712">
    <property type="entry name" value="G_ENGA"/>
    <property type="match status" value="2"/>
</dbReference>
<evidence type="ECO:0000259" key="11">
    <source>
        <dbReference type="PROSITE" id="PS51712"/>
    </source>
</evidence>
<keyword evidence="6 8" id="KW-0342">GTP-binding</keyword>
<keyword evidence="3 8" id="KW-0690">Ribosome biogenesis</keyword>
<evidence type="ECO:0000256" key="7">
    <source>
        <dbReference type="ARBA" id="ARBA00032345"/>
    </source>
</evidence>
<dbReference type="Gene3D" id="3.30.300.20">
    <property type="match status" value="1"/>
</dbReference>
<reference evidence="12 13" key="1">
    <citation type="submission" date="2023-09" db="EMBL/GenBank/DDBJ databases">
        <authorList>
            <person name="Rey-Velasco X."/>
        </authorList>
    </citation>
    <scope>NUCLEOTIDE SEQUENCE [LARGE SCALE GENOMIC DNA]</scope>
    <source>
        <strain evidence="12 13">W335</strain>
    </source>
</reference>
<dbReference type="PRINTS" id="PR00326">
    <property type="entry name" value="GTP1OBG"/>
</dbReference>
<dbReference type="InterPro" id="IPR027417">
    <property type="entry name" value="P-loop_NTPase"/>
</dbReference>
<gene>
    <name evidence="8 12" type="primary">der</name>
    <name evidence="12" type="ORF">RM532_05335</name>
</gene>
<evidence type="ECO:0000256" key="10">
    <source>
        <dbReference type="RuleBase" id="RU004481"/>
    </source>
</evidence>
<feature type="binding site" evidence="8">
    <location>
        <begin position="121"/>
        <end position="124"/>
    </location>
    <ligand>
        <name>GTP</name>
        <dbReference type="ChEBI" id="CHEBI:37565"/>
        <label>1</label>
    </ligand>
</feature>
<evidence type="ECO:0000256" key="3">
    <source>
        <dbReference type="ARBA" id="ARBA00022517"/>
    </source>
</evidence>
<accession>A0ABU3BYN0</accession>
<sequence>MQPDLPVVVLVGRPNVGKSTLFNRLTDTRDALVADRPGVTRDRQYGVVRAGERRFLVVDTGGLGVDDAEIDALAAAQTDIALAEAHAVVFLVDGRDGLLPGDLAIADRLRHLTVPVYPVVNKTEGRIAEEAVAEFHALGMGAPDAISASHGGRIEALIQRLVADLPPSGDDLDDGAAGTRLAVVGRPNAGKSTLVNRLLGESRMLTMDAPGTTRDAVAAEFEHDGERFRVVDTAGIRRRSRIEDPLEKFSVIKAMQAAESAHIVVIMVDAQRGLEAQDVRLLGLMVDLGRAVVLAINKWDGLDQERRRALREDLRRRLVHLDFMTICTISAKHGSGLRELMAAVREARDAAGADLSTGALTRVLEQAVLAHAPPALHGRRIKLRYAHQGGRNPPRIVIHGNQTARLSAEYKRYLMRRFRDAFGLRGTPVELVFRTGENPYGKRGPASARKR</sequence>
<dbReference type="InterPro" id="IPR005225">
    <property type="entry name" value="Small_GTP-bd"/>
</dbReference>
<keyword evidence="4 10" id="KW-0677">Repeat</keyword>
<dbReference type="PANTHER" id="PTHR43834">
    <property type="entry name" value="GTPASE DER"/>
    <property type="match status" value="1"/>
</dbReference>
<dbReference type="InterPro" id="IPR032859">
    <property type="entry name" value="KH_dom-like"/>
</dbReference>
<feature type="binding site" evidence="8">
    <location>
        <begin position="232"/>
        <end position="236"/>
    </location>
    <ligand>
        <name>GTP</name>
        <dbReference type="ChEBI" id="CHEBI:37565"/>
        <label>2</label>
    </ligand>
</feature>